<feature type="chain" id="PRO_5010270612" description="Outer membrane lipoprotein-sorting protein" evidence="1">
    <location>
        <begin position="22"/>
        <end position="233"/>
    </location>
</feature>
<dbReference type="RefSeq" id="WP_068302166.1">
    <property type="nucleotide sequence ID" value="NZ_FNAK01000003.1"/>
</dbReference>
<dbReference type="STRING" id="637679.GCA_001550055_01162"/>
<name>A0A1G6Y4D5_9PROT</name>
<dbReference type="Proteomes" id="UP000183685">
    <property type="component" value="Unassembled WGS sequence"/>
</dbReference>
<dbReference type="AlphaFoldDB" id="A0A1G6Y4D5"/>
<evidence type="ECO:0008006" key="4">
    <source>
        <dbReference type="Google" id="ProtNLM"/>
    </source>
</evidence>
<proteinExistence type="predicted"/>
<protein>
    <recommendedName>
        <fullName evidence="4">Outer membrane lipoprotein-sorting protein</fullName>
    </recommendedName>
</protein>
<reference evidence="2 3" key="1">
    <citation type="submission" date="2016-10" db="EMBL/GenBank/DDBJ databases">
        <authorList>
            <person name="de Groot N.N."/>
        </authorList>
    </citation>
    <scope>NUCLEOTIDE SEQUENCE [LARGE SCALE GENOMIC DNA]</scope>
    <source>
        <strain evidence="2 3">CGMCC 1.9109</strain>
    </source>
</reference>
<organism evidence="2 3">
    <name type="scientific">Kordiimonas lacus</name>
    <dbReference type="NCBI Taxonomy" id="637679"/>
    <lineage>
        <taxon>Bacteria</taxon>
        <taxon>Pseudomonadati</taxon>
        <taxon>Pseudomonadota</taxon>
        <taxon>Alphaproteobacteria</taxon>
        <taxon>Kordiimonadales</taxon>
        <taxon>Kordiimonadaceae</taxon>
        <taxon>Kordiimonas</taxon>
    </lineage>
</organism>
<feature type="signal peptide" evidence="1">
    <location>
        <begin position="1"/>
        <end position="21"/>
    </location>
</feature>
<accession>A0A1G6Y4D5</accession>
<dbReference type="OrthoDB" id="9890456at2"/>
<keyword evidence="3" id="KW-1185">Reference proteome</keyword>
<evidence type="ECO:0000313" key="3">
    <source>
        <dbReference type="Proteomes" id="UP000183685"/>
    </source>
</evidence>
<evidence type="ECO:0000256" key="1">
    <source>
        <dbReference type="SAM" id="SignalP"/>
    </source>
</evidence>
<gene>
    <name evidence="2" type="ORF">SAMN04488071_1481</name>
</gene>
<keyword evidence="1" id="KW-0732">Signal</keyword>
<dbReference type="EMBL" id="FNAK01000003">
    <property type="protein sequence ID" value="SDD85249.1"/>
    <property type="molecule type" value="Genomic_DNA"/>
</dbReference>
<sequence length="233" mass="26202">MPIRPLLICFFLALIPAHAWAQPADLPTPEALFQEAAQAIGWKGDTKDVGRIEAHARVSVEGRTYDTVVNSRVSTPADGDARFTMVGEDGTVTYGDTDGTIWFESEGSERRTLSPAMAAFVHGHQFHRRALFPAAEFKTIDPEVTLEEFADELAFTVSGTTPAGARLRYFFSQRSKRMIGFHLVVDEETGPHPMDFTLKDWRTSAGESLFWRVDINDRGKIYVYRFDRILMLP</sequence>
<evidence type="ECO:0000313" key="2">
    <source>
        <dbReference type="EMBL" id="SDD85249.1"/>
    </source>
</evidence>